<comment type="caution">
    <text evidence="2">The sequence shown here is derived from an EMBL/GenBank/DDBJ whole genome shotgun (WGS) entry which is preliminary data.</text>
</comment>
<evidence type="ECO:0000313" key="2">
    <source>
        <dbReference type="EMBL" id="KAJ7773096.1"/>
    </source>
</evidence>
<sequence length="356" mass="39597">MGWFGCRGAICTPESPSRPALTMTINPSAPLWPSALKNLDELRVYLDNPTTPALWRAIHQIDFHTPEPGLKVADASAYTDDDRNIKSFVLFGQVRQAAKLQRDHLSLFISLKDDAPDDLQDKFAKQTEALWRPVRYDDLEDGDHNEYAQAERCEDCDRTTGARGINIEVHLAHMGSERTLVYVEGPAGLTCSVPTILFPIGVADWLLISATLHRRWNGTTADNRRYELLARHLRVLRFDDEDDDATLSEHSESETVAARGRVADGKVALGEPTGRFATLPGNRPKLAAPQVAARPSPLVARPEAPLPQGVGHSPGRYKVHRYRSFEDRHMLAWPSPSALKRKSSGDGSVSQRRKVD</sequence>
<reference evidence="2" key="1">
    <citation type="submission" date="2023-03" db="EMBL/GenBank/DDBJ databases">
        <title>Massive genome expansion in bonnet fungi (Mycena s.s.) driven by repeated elements and novel gene families across ecological guilds.</title>
        <authorList>
            <consortium name="Lawrence Berkeley National Laboratory"/>
            <person name="Harder C.B."/>
            <person name="Miyauchi S."/>
            <person name="Viragh M."/>
            <person name="Kuo A."/>
            <person name="Thoen E."/>
            <person name="Andreopoulos B."/>
            <person name="Lu D."/>
            <person name="Skrede I."/>
            <person name="Drula E."/>
            <person name="Henrissat B."/>
            <person name="Morin E."/>
            <person name="Kohler A."/>
            <person name="Barry K."/>
            <person name="LaButti K."/>
            <person name="Morin E."/>
            <person name="Salamov A."/>
            <person name="Lipzen A."/>
            <person name="Mereny Z."/>
            <person name="Hegedus B."/>
            <person name="Baldrian P."/>
            <person name="Stursova M."/>
            <person name="Weitz H."/>
            <person name="Taylor A."/>
            <person name="Grigoriev I.V."/>
            <person name="Nagy L.G."/>
            <person name="Martin F."/>
            <person name="Kauserud H."/>
        </authorList>
    </citation>
    <scope>NUCLEOTIDE SEQUENCE</scope>
    <source>
        <strain evidence="2">CBHHK182m</strain>
    </source>
</reference>
<accession>A0AAD7NS84</accession>
<gene>
    <name evidence="2" type="ORF">B0H16DRAFT_138707</name>
</gene>
<dbReference type="AlphaFoldDB" id="A0AAD7NS84"/>
<feature type="region of interest" description="Disordered" evidence="1">
    <location>
        <begin position="295"/>
        <end position="317"/>
    </location>
</feature>
<keyword evidence="3" id="KW-1185">Reference proteome</keyword>
<dbReference type="EMBL" id="JARKIB010000013">
    <property type="protein sequence ID" value="KAJ7773096.1"/>
    <property type="molecule type" value="Genomic_DNA"/>
</dbReference>
<evidence type="ECO:0000313" key="3">
    <source>
        <dbReference type="Proteomes" id="UP001215598"/>
    </source>
</evidence>
<proteinExistence type="predicted"/>
<name>A0AAD7NS84_9AGAR</name>
<evidence type="ECO:0000256" key="1">
    <source>
        <dbReference type="SAM" id="MobiDB-lite"/>
    </source>
</evidence>
<feature type="region of interest" description="Disordered" evidence="1">
    <location>
        <begin position="332"/>
        <end position="356"/>
    </location>
</feature>
<organism evidence="2 3">
    <name type="scientific">Mycena metata</name>
    <dbReference type="NCBI Taxonomy" id="1033252"/>
    <lineage>
        <taxon>Eukaryota</taxon>
        <taxon>Fungi</taxon>
        <taxon>Dikarya</taxon>
        <taxon>Basidiomycota</taxon>
        <taxon>Agaricomycotina</taxon>
        <taxon>Agaricomycetes</taxon>
        <taxon>Agaricomycetidae</taxon>
        <taxon>Agaricales</taxon>
        <taxon>Marasmiineae</taxon>
        <taxon>Mycenaceae</taxon>
        <taxon>Mycena</taxon>
    </lineage>
</organism>
<protein>
    <submittedName>
        <fullName evidence="2">Uncharacterized protein</fullName>
    </submittedName>
</protein>
<dbReference type="Proteomes" id="UP001215598">
    <property type="component" value="Unassembled WGS sequence"/>
</dbReference>